<accession>A0ABV6Z1X5</accession>
<comment type="caution">
    <text evidence="1">The sequence shown here is derived from an EMBL/GenBank/DDBJ whole genome shotgun (WGS) entry which is preliminary data.</text>
</comment>
<dbReference type="Proteomes" id="UP001594351">
    <property type="component" value="Unassembled WGS sequence"/>
</dbReference>
<gene>
    <name evidence="1" type="ORF">ACFL27_19850</name>
</gene>
<protein>
    <submittedName>
        <fullName evidence="1">Uncharacterized protein</fullName>
    </submittedName>
</protein>
<dbReference type="EMBL" id="JBHPBY010000315">
    <property type="protein sequence ID" value="MFC1852458.1"/>
    <property type="molecule type" value="Genomic_DNA"/>
</dbReference>
<sequence length="151" mass="16968">MFRQRFVFLSLFFLISCGLLYAELNSATQDEMLGLPTLPVPADNPITKEKKRRGLLGQHLFPNTYLHGLVNINKDIVAFKQVHSPFQRATLDMDATLIETSKNEALEAMDCYKGFKAYQPLNTYWFEQDLVLHSEFRDGNVPAGGGPASGV</sequence>
<proteinExistence type="predicted"/>
<keyword evidence="2" id="KW-1185">Reference proteome</keyword>
<organism evidence="1 2">
    <name type="scientific">candidate division CSSED10-310 bacterium</name>
    <dbReference type="NCBI Taxonomy" id="2855610"/>
    <lineage>
        <taxon>Bacteria</taxon>
        <taxon>Bacteria division CSSED10-310</taxon>
    </lineage>
</organism>
<evidence type="ECO:0000313" key="1">
    <source>
        <dbReference type="EMBL" id="MFC1852458.1"/>
    </source>
</evidence>
<dbReference type="PROSITE" id="PS51257">
    <property type="entry name" value="PROKAR_LIPOPROTEIN"/>
    <property type="match status" value="1"/>
</dbReference>
<evidence type="ECO:0000313" key="2">
    <source>
        <dbReference type="Proteomes" id="UP001594351"/>
    </source>
</evidence>
<reference evidence="1 2" key="1">
    <citation type="submission" date="2024-09" db="EMBL/GenBank/DDBJ databases">
        <title>Laminarin stimulates single cell rates of sulfate reduction while oxygen inhibits transcriptomic activity in coastal marine sediment.</title>
        <authorList>
            <person name="Lindsay M."/>
            <person name="Orcutt B."/>
            <person name="Emerson D."/>
            <person name="Stepanauskas R."/>
            <person name="D'Angelo T."/>
        </authorList>
    </citation>
    <scope>NUCLEOTIDE SEQUENCE [LARGE SCALE GENOMIC DNA]</scope>
    <source>
        <strain evidence="1">SAG AM-311-K15</strain>
    </source>
</reference>
<name>A0ABV6Z1X5_UNCC1</name>